<gene>
    <name evidence="2" type="ORF">UFOPK3402_02039</name>
</gene>
<dbReference type="AlphaFoldDB" id="A0A6J7EUI1"/>
<name>A0A6J7EUI1_9ZZZZ</name>
<accession>A0A6J7EUI1</accession>
<sequence>MNARGQAALVIQVPSEPQSVSFVATYLGDGSAKASSSSPDAVLITPTGSTVALSVPQTNVLRVPTTLVATITPASAGGTVTFSVGNVVVGSQAVAKGQASVEWTPQGAGAFTVSASYSGDRGTPRGTATNQVVVVAETRADSITVDPVGAAGAWVPGGSVTFMNGTSMALATSSTSNMPVQLAESGPCMLAGNRLTARSGSGSCTVTALTRSGNGFSGAANTYRVLLTPGWQTARLAAPASGVVNRGAVVKLGKPNLRTTAGQLVTWKVTAGKAQCAVVFTSDGTAKLKARKRGPCNIRATAPGVDGQWNRYAVYRAYVIR</sequence>
<dbReference type="InterPro" id="IPR032109">
    <property type="entry name" value="Big_3_5"/>
</dbReference>
<feature type="domain" description="Bacterial Ig-like" evidence="1">
    <location>
        <begin position="55"/>
        <end position="135"/>
    </location>
</feature>
<proteinExistence type="predicted"/>
<dbReference type="Gene3D" id="2.60.40.10">
    <property type="entry name" value="Immunoglobulins"/>
    <property type="match status" value="1"/>
</dbReference>
<dbReference type="EMBL" id="CAFBLS010000346">
    <property type="protein sequence ID" value="CAB4887312.1"/>
    <property type="molecule type" value="Genomic_DNA"/>
</dbReference>
<dbReference type="Pfam" id="PF16640">
    <property type="entry name" value="Big_3_5"/>
    <property type="match status" value="1"/>
</dbReference>
<dbReference type="InterPro" id="IPR013783">
    <property type="entry name" value="Ig-like_fold"/>
</dbReference>
<evidence type="ECO:0000313" key="2">
    <source>
        <dbReference type="EMBL" id="CAB4887312.1"/>
    </source>
</evidence>
<evidence type="ECO:0000259" key="1">
    <source>
        <dbReference type="Pfam" id="PF16640"/>
    </source>
</evidence>
<organism evidence="2">
    <name type="scientific">freshwater metagenome</name>
    <dbReference type="NCBI Taxonomy" id="449393"/>
    <lineage>
        <taxon>unclassified sequences</taxon>
        <taxon>metagenomes</taxon>
        <taxon>ecological metagenomes</taxon>
    </lineage>
</organism>
<protein>
    <submittedName>
        <fullName evidence="2">Unannotated protein</fullName>
    </submittedName>
</protein>
<reference evidence="2" key="1">
    <citation type="submission" date="2020-05" db="EMBL/GenBank/DDBJ databases">
        <authorList>
            <person name="Chiriac C."/>
            <person name="Salcher M."/>
            <person name="Ghai R."/>
            <person name="Kavagutti S V."/>
        </authorList>
    </citation>
    <scope>NUCLEOTIDE SEQUENCE</scope>
</reference>